<dbReference type="EMBL" id="CP046620">
    <property type="protein sequence ID" value="QHQ33782.1"/>
    <property type="molecule type" value="Genomic_DNA"/>
</dbReference>
<protein>
    <submittedName>
        <fullName evidence="4">Ribonuclease T</fullName>
    </submittedName>
</protein>
<reference evidence="4 5" key="1">
    <citation type="submission" date="2019-12" db="EMBL/GenBank/DDBJ databases">
        <title>Complete genome sequence of Algicella marina strain 9Alg 56(T) isolated from the red alga Tichocarpus crinitus.</title>
        <authorList>
            <person name="Kim S.-G."/>
            <person name="Nedashkovskaya O.I."/>
        </authorList>
    </citation>
    <scope>NUCLEOTIDE SEQUENCE [LARGE SCALE GENOMIC DNA]</scope>
    <source>
        <strain evidence="4 5">9Alg 56</strain>
    </source>
</reference>
<name>A0A6P1SZW2_9RHOB</name>
<evidence type="ECO:0000256" key="2">
    <source>
        <dbReference type="RuleBase" id="RU004328"/>
    </source>
</evidence>
<dbReference type="GO" id="GO:0033897">
    <property type="term" value="F:ribonuclease T2 activity"/>
    <property type="evidence" value="ECO:0007669"/>
    <property type="project" value="InterPro"/>
</dbReference>
<dbReference type="InterPro" id="IPR036430">
    <property type="entry name" value="RNase_T2-like_sf"/>
</dbReference>
<dbReference type="RefSeq" id="WP_161860357.1">
    <property type="nucleotide sequence ID" value="NZ_CP046620.1"/>
</dbReference>
<evidence type="ECO:0000313" key="5">
    <source>
        <dbReference type="Proteomes" id="UP000464495"/>
    </source>
</evidence>
<dbReference type="Proteomes" id="UP000464495">
    <property type="component" value="Chromosome"/>
</dbReference>
<proteinExistence type="inferred from homology"/>
<keyword evidence="3" id="KW-0732">Signal</keyword>
<keyword evidence="5" id="KW-1185">Reference proteome</keyword>
<dbReference type="PANTHER" id="PTHR11240">
    <property type="entry name" value="RIBONUCLEASE T2"/>
    <property type="match status" value="1"/>
</dbReference>
<dbReference type="KEGG" id="amaq:GO499_00610"/>
<dbReference type="InterPro" id="IPR039378">
    <property type="entry name" value="RNase_T2_prok"/>
</dbReference>
<gene>
    <name evidence="4" type="ORF">GO499_00610</name>
</gene>
<dbReference type="PROSITE" id="PS00530">
    <property type="entry name" value="RNASE_T2_1"/>
    <property type="match status" value="1"/>
</dbReference>
<dbReference type="InterPro" id="IPR001568">
    <property type="entry name" value="RNase_T2-like"/>
</dbReference>
<dbReference type="GO" id="GO:0006401">
    <property type="term" value="P:RNA catabolic process"/>
    <property type="evidence" value="ECO:0007669"/>
    <property type="project" value="TreeGrafter"/>
</dbReference>
<sequence>MWRYLALLLVWPFAAIAEGERAGDFDYYVMALSWSPSWCALEGDARNSDQCDARHDHGFTLHGLWPQYDDGYPSYCRTTEKDPSRTQTAEMTDIMGSGGLAWHQWEKHGRCTGLSASDYFDLSRAAYESIKRPEVFRKLPRTFSLPPKVIEEAFLEENDTLLGAGVTVTCKSGLLAEVRICLEKDLSPRICGRDVQQDCSSKAIEMDPIR</sequence>
<evidence type="ECO:0000313" key="4">
    <source>
        <dbReference type="EMBL" id="QHQ33782.1"/>
    </source>
</evidence>
<dbReference type="InterPro" id="IPR018188">
    <property type="entry name" value="RNase_T2_His_AS_1"/>
</dbReference>
<comment type="similarity">
    <text evidence="1 2">Belongs to the RNase T2 family.</text>
</comment>
<dbReference type="AlphaFoldDB" id="A0A6P1SZW2"/>
<evidence type="ECO:0000256" key="3">
    <source>
        <dbReference type="SAM" id="SignalP"/>
    </source>
</evidence>
<dbReference type="Gene3D" id="3.90.730.10">
    <property type="entry name" value="Ribonuclease T2-like"/>
    <property type="match status" value="1"/>
</dbReference>
<dbReference type="CDD" id="cd01062">
    <property type="entry name" value="RNase_T2_prok"/>
    <property type="match status" value="1"/>
</dbReference>
<organism evidence="4 5">
    <name type="scientific">Algicella marina</name>
    <dbReference type="NCBI Taxonomy" id="2683284"/>
    <lineage>
        <taxon>Bacteria</taxon>
        <taxon>Pseudomonadati</taxon>
        <taxon>Pseudomonadota</taxon>
        <taxon>Alphaproteobacteria</taxon>
        <taxon>Rhodobacterales</taxon>
        <taxon>Paracoccaceae</taxon>
        <taxon>Algicella</taxon>
    </lineage>
</organism>
<evidence type="ECO:0000256" key="1">
    <source>
        <dbReference type="ARBA" id="ARBA00007469"/>
    </source>
</evidence>
<feature type="chain" id="PRO_5027101826" evidence="3">
    <location>
        <begin position="18"/>
        <end position="210"/>
    </location>
</feature>
<feature type="signal peptide" evidence="3">
    <location>
        <begin position="1"/>
        <end position="17"/>
    </location>
</feature>
<dbReference type="PANTHER" id="PTHR11240:SF22">
    <property type="entry name" value="RIBONUCLEASE T2"/>
    <property type="match status" value="1"/>
</dbReference>
<dbReference type="GO" id="GO:0003723">
    <property type="term" value="F:RNA binding"/>
    <property type="evidence" value="ECO:0007669"/>
    <property type="project" value="InterPro"/>
</dbReference>
<dbReference type="Pfam" id="PF00445">
    <property type="entry name" value="Ribonuclease_T2"/>
    <property type="match status" value="1"/>
</dbReference>
<dbReference type="SUPFAM" id="SSF55895">
    <property type="entry name" value="Ribonuclease Rh-like"/>
    <property type="match status" value="1"/>
</dbReference>
<accession>A0A6P1SZW2</accession>